<gene>
    <name evidence="2" type="primary">yidD</name>
    <name evidence="2" type="ORF">ISQ19_04095</name>
</gene>
<comment type="subcellular location">
    <subcellularLocation>
        <location evidence="1">Cell membrane</location>
        <topology evidence="1">Peripheral membrane protein</topology>
        <orientation evidence="1">Cytoplasmic side</orientation>
    </subcellularLocation>
</comment>
<dbReference type="SMART" id="SM01234">
    <property type="entry name" value="Haemolytic"/>
    <property type="match status" value="1"/>
</dbReference>
<dbReference type="Pfam" id="PF01809">
    <property type="entry name" value="YidD"/>
    <property type="match status" value="1"/>
</dbReference>
<accession>A0A937HGQ9</accession>
<dbReference type="PANTHER" id="PTHR33383:SF1">
    <property type="entry name" value="MEMBRANE PROTEIN INSERTION EFFICIENCY FACTOR-RELATED"/>
    <property type="match status" value="1"/>
</dbReference>
<comment type="function">
    <text evidence="1">Could be involved in insertion of integral membrane proteins into the membrane.</text>
</comment>
<dbReference type="PANTHER" id="PTHR33383">
    <property type="entry name" value="MEMBRANE PROTEIN INSERTION EFFICIENCY FACTOR-RELATED"/>
    <property type="match status" value="1"/>
</dbReference>
<proteinExistence type="inferred from homology"/>
<organism evidence="2 3">
    <name type="scientific">PS1 clade bacterium</name>
    <dbReference type="NCBI Taxonomy" id="2175152"/>
    <lineage>
        <taxon>Bacteria</taxon>
        <taxon>Pseudomonadati</taxon>
        <taxon>Pseudomonadota</taxon>
        <taxon>Alphaproteobacteria</taxon>
        <taxon>PS1 clade</taxon>
    </lineage>
</organism>
<keyword evidence="1" id="KW-0472">Membrane</keyword>
<dbReference type="InterPro" id="IPR002696">
    <property type="entry name" value="Membr_insert_effic_factor_YidD"/>
</dbReference>
<name>A0A937HGQ9_9PROT</name>
<keyword evidence="1" id="KW-1003">Cell membrane</keyword>
<evidence type="ECO:0000313" key="3">
    <source>
        <dbReference type="Proteomes" id="UP000785783"/>
    </source>
</evidence>
<evidence type="ECO:0000256" key="1">
    <source>
        <dbReference type="HAMAP-Rule" id="MF_00386"/>
    </source>
</evidence>
<dbReference type="NCBIfam" id="TIGR00278">
    <property type="entry name" value="membrane protein insertion efficiency factor YidD"/>
    <property type="match status" value="1"/>
</dbReference>
<dbReference type="EMBL" id="JADHOK010000043">
    <property type="protein sequence ID" value="MBL6761859.1"/>
    <property type="molecule type" value="Genomic_DNA"/>
</dbReference>
<dbReference type="Proteomes" id="UP000785783">
    <property type="component" value="Unassembled WGS sequence"/>
</dbReference>
<dbReference type="AlphaFoldDB" id="A0A937HGQ9"/>
<dbReference type="HAMAP" id="MF_00386">
    <property type="entry name" value="UPF0161_YidD"/>
    <property type="match status" value="1"/>
</dbReference>
<comment type="caution">
    <text evidence="2">The sequence shown here is derived from an EMBL/GenBank/DDBJ whole genome shotgun (WGS) entry which is preliminary data.</text>
</comment>
<comment type="similarity">
    <text evidence="1">Belongs to the UPF0161 family.</text>
</comment>
<protein>
    <recommendedName>
        <fullName evidence="1">Putative membrane protein insertion efficiency factor</fullName>
    </recommendedName>
</protein>
<reference evidence="2" key="1">
    <citation type="submission" date="2020-10" db="EMBL/GenBank/DDBJ databases">
        <title>Microbiome of the Black Sea water column analyzed by genome centric metagenomics.</title>
        <authorList>
            <person name="Cabello-Yeves P.J."/>
            <person name="Callieri C."/>
            <person name="Picazo A."/>
            <person name="Mehrshad M."/>
            <person name="Haro-Moreno J.M."/>
            <person name="Roda-Garcia J."/>
            <person name="Dzembekova N."/>
            <person name="Slabakova V."/>
            <person name="Slabakova N."/>
            <person name="Moncheva S."/>
            <person name="Rodriguez-Valera F."/>
        </authorList>
    </citation>
    <scope>NUCLEOTIDE SEQUENCE</scope>
    <source>
        <strain evidence="2">BS307-5m-G5</strain>
    </source>
</reference>
<dbReference type="GO" id="GO:0005886">
    <property type="term" value="C:plasma membrane"/>
    <property type="evidence" value="ECO:0007669"/>
    <property type="project" value="UniProtKB-SubCell"/>
</dbReference>
<evidence type="ECO:0000313" key="2">
    <source>
        <dbReference type="EMBL" id="MBL6761859.1"/>
    </source>
</evidence>
<sequence>MKRSVFSFLIILPVQGYRLVISPVLGPRCRFQPTCSEYALEAVKRHGPWAGLWLSLKRVSHCHPIEALGARHGFDPVPVEICRAAWYAPWRIKPQLKDETAHR</sequence>